<evidence type="ECO:0000256" key="14">
    <source>
        <dbReference type="PIRSR" id="PIRSR602326-1"/>
    </source>
</evidence>
<evidence type="ECO:0000256" key="2">
    <source>
        <dbReference type="ARBA" id="ARBA00006488"/>
    </source>
</evidence>
<evidence type="ECO:0008006" key="19">
    <source>
        <dbReference type="Google" id="ProtNLM"/>
    </source>
</evidence>
<evidence type="ECO:0000313" key="18">
    <source>
        <dbReference type="Proteomes" id="UP001291623"/>
    </source>
</evidence>
<keyword evidence="11 14" id="KW-0408">Iron</keyword>
<keyword evidence="3" id="KW-0813">Transport</keyword>
<evidence type="ECO:0000256" key="12">
    <source>
        <dbReference type="ARBA" id="ARBA00023128"/>
    </source>
</evidence>
<evidence type="ECO:0000256" key="15">
    <source>
        <dbReference type="SAM" id="MobiDB-lite"/>
    </source>
</evidence>
<accession>A0AAE1QQE5</accession>
<keyword evidence="18" id="KW-1185">Reference proteome</keyword>
<dbReference type="GO" id="GO:0009055">
    <property type="term" value="F:electron transfer activity"/>
    <property type="evidence" value="ECO:0007669"/>
    <property type="project" value="InterPro"/>
</dbReference>
<gene>
    <name evidence="17" type="ORF">RND71_043510</name>
</gene>
<dbReference type="InterPro" id="IPR021157">
    <property type="entry name" value="Cyt_c1_TM_anchor_C"/>
</dbReference>
<reference evidence="17" key="1">
    <citation type="submission" date="2023-12" db="EMBL/GenBank/DDBJ databases">
        <title>Genome assembly of Anisodus tanguticus.</title>
        <authorList>
            <person name="Wang Y.-J."/>
        </authorList>
    </citation>
    <scope>NUCLEOTIDE SEQUENCE</scope>
    <source>
        <strain evidence="17">KB-2021</strain>
        <tissue evidence="17">Leaf</tissue>
    </source>
</reference>
<dbReference type="GO" id="GO:0020037">
    <property type="term" value="F:heme binding"/>
    <property type="evidence" value="ECO:0007669"/>
    <property type="project" value="InterPro"/>
</dbReference>
<dbReference type="GO" id="GO:0046872">
    <property type="term" value="F:metal ion binding"/>
    <property type="evidence" value="ECO:0007669"/>
    <property type="project" value="UniProtKB-KW"/>
</dbReference>
<evidence type="ECO:0000256" key="10">
    <source>
        <dbReference type="ARBA" id="ARBA00022989"/>
    </source>
</evidence>
<dbReference type="Proteomes" id="UP001291623">
    <property type="component" value="Unassembled WGS sequence"/>
</dbReference>
<dbReference type="EMBL" id="JAVYJV010000037">
    <property type="protein sequence ID" value="KAK4337339.1"/>
    <property type="molecule type" value="Genomic_DNA"/>
</dbReference>
<evidence type="ECO:0000256" key="11">
    <source>
        <dbReference type="ARBA" id="ARBA00023004"/>
    </source>
</evidence>
<evidence type="ECO:0000256" key="7">
    <source>
        <dbReference type="ARBA" id="ARBA00022723"/>
    </source>
</evidence>
<dbReference type="GO" id="GO:0005743">
    <property type="term" value="C:mitochondrial inner membrane"/>
    <property type="evidence" value="ECO:0007669"/>
    <property type="project" value="UniProtKB-SubCell"/>
</dbReference>
<dbReference type="InterPro" id="IPR002326">
    <property type="entry name" value="Cyt_c1"/>
</dbReference>
<evidence type="ECO:0000256" key="8">
    <source>
        <dbReference type="ARBA" id="ARBA00022792"/>
    </source>
</evidence>
<dbReference type="PANTHER" id="PTHR10266">
    <property type="entry name" value="CYTOCHROME C1"/>
    <property type="match status" value="1"/>
</dbReference>
<comment type="caution">
    <text evidence="17">The sequence shown here is derived from an EMBL/GenBank/DDBJ whole genome shotgun (WGS) entry which is preliminary data.</text>
</comment>
<organism evidence="17 18">
    <name type="scientific">Anisodus tanguticus</name>
    <dbReference type="NCBI Taxonomy" id="243964"/>
    <lineage>
        <taxon>Eukaryota</taxon>
        <taxon>Viridiplantae</taxon>
        <taxon>Streptophyta</taxon>
        <taxon>Embryophyta</taxon>
        <taxon>Tracheophyta</taxon>
        <taxon>Spermatophyta</taxon>
        <taxon>Magnoliopsida</taxon>
        <taxon>eudicotyledons</taxon>
        <taxon>Gunneridae</taxon>
        <taxon>Pentapetalae</taxon>
        <taxon>asterids</taxon>
        <taxon>lamiids</taxon>
        <taxon>Solanales</taxon>
        <taxon>Solanaceae</taxon>
        <taxon>Solanoideae</taxon>
        <taxon>Hyoscyameae</taxon>
        <taxon>Anisodus</taxon>
    </lineage>
</organism>
<evidence type="ECO:0000256" key="5">
    <source>
        <dbReference type="ARBA" id="ARBA00022660"/>
    </source>
</evidence>
<dbReference type="InterPro" id="IPR036909">
    <property type="entry name" value="Cyt_c-like_dom_sf"/>
</dbReference>
<keyword evidence="6 16" id="KW-0812">Transmembrane</keyword>
<feature type="transmembrane region" description="Helical" evidence="16">
    <location>
        <begin position="149"/>
        <end position="167"/>
    </location>
</feature>
<name>A0AAE1QQE5_9SOLA</name>
<evidence type="ECO:0000256" key="4">
    <source>
        <dbReference type="ARBA" id="ARBA00022617"/>
    </source>
</evidence>
<proteinExistence type="inferred from homology"/>
<keyword evidence="5" id="KW-0679">Respiratory chain</keyword>
<feature type="binding site" description="axial binding residue" evidence="14">
    <location>
        <position position="105"/>
    </location>
    <ligand>
        <name>heme c</name>
        <dbReference type="ChEBI" id="CHEBI:61717"/>
    </ligand>
    <ligandPart>
        <name>Fe</name>
        <dbReference type="ChEBI" id="CHEBI:18248"/>
    </ligandPart>
</feature>
<evidence type="ECO:0000256" key="13">
    <source>
        <dbReference type="ARBA" id="ARBA00023136"/>
    </source>
</evidence>
<keyword evidence="12" id="KW-0496">Mitochondrion</keyword>
<evidence type="ECO:0000256" key="3">
    <source>
        <dbReference type="ARBA" id="ARBA00022448"/>
    </source>
</evidence>
<feature type="compositionally biased region" description="Basic and acidic residues" evidence="15">
    <location>
        <begin position="1"/>
        <end position="10"/>
    </location>
</feature>
<dbReference type="Gene3D" id="1.10.760.10">
    <property type="entry name" value="Cytochrome c-like domain"/>
    <property type="match status" value="1"/>
</dbReference>
<dbReference type="SUPFAM" id="SSF46626">
    <property type="entry name" value="Cytochrome c"/>
    <property type="match status" value="1"/>
</dbReference>
<sequence>MTEEEAKAEAAESTYEDGPDEEGKMFTRPGKLSDYLPKPYKNEEAARHANNGAYPPDLTYITLARNDKEDYIFALLTGYCDPPAGVTIGEGQHFNPYFIGGAIGMAKALYNEAIEYTDGTPATASQMAKDVAVFLTWAGQPEHDERKRLFLRVLFYSTVTGLAAWVWKRNVWASLKTRTVTYVPKKKQEMMMLDVLFVSKNLMAGMLMIIHLKNMRNIQKIVNLYV</sequence>
<dbReference type="PANTHER" id="PTHR10266:SF3">
    <property type="entry name" value="CYTOCHROME C1, HEME PROTEIN, MITOCHONDRIAL"/>
    <property type="match status" value="1"/>
</dbReference>
<dbReference type="Gene3D" id="1.20.5.100">
    <property type="entry name" value="Cytochrome c1, transmembrane anchor, C-terminal"/>
    <property type="match status" value="1"/>
</dbReference>
<dbReference type="PRINTS" id="PR00603">
    <property type="entry name" value="CYTOCHROMEC1"/>
</dbReference>
<comment type="similarity">
    <text evidence="2">Belongs to the cytochrome c family.</text>
</comment>
<keyword evidence="4 14" id="KW-0349">Heme</keyword>
<feature type="transmembrane region" description="Helical" evidence="16">
    <location>
        <begin position="190"/>
        <end position="210"/>
    </location>
</feature>
<keyword evidence="9" id="KW-0249">Electron transport</keyword>
<protein>
    <recommendedName>
        <fullName evidence="19">Cytochrome c1</fullName>
    </recommendedName>
</protein>
<keyword evidence="13 16" id="KW-0472">Membrane</keyword>
<evidence type="ECO:0000256" key="16">
    <source>
        <dbReference type="SAM" id="Phobius"/>
    </source>
</evidence>
<keyword evidence="7 14" id="KW-0479">Metal-binding</keyword>
<evidence type="ECO:0000256" key="9">
    <source>
        <dbReference type="ARBA" id="ARBA00022982"/>
    </source>
</evidence>
<dbReference type="Pfam" id="PF02167">
    <property type="entry name" value="Cytochrom_C1"/>
    <property type="match status" value="1"/>
</dbReference>
<keyword evidence="8" id="KW-0999">Mitochondrion inner membrane</keyword>
<dbReference type="AlphaFoldDB" id="A0AAE1QQE5"/>
<comment type="cofactor">
    <cofactor evidence="14">
        <name>heme c</name>
        <dbReference type="ChEBI" id="CHEBI:61717"/>
    </cofactor>
    <text evidence="14">Binds 1 heme c group covalently per subunit.</text>
</comment>
<keyword evidence="10 16" id="KW-1133">Transmembrane helix</keyword>
<evidence type="ECO:0000256" key="6">
    <source>
        <dbReference type="ARBA" id="ARBA00022692"/>
    </source>
</evidence>
<dbReference type="GO" id="GO:0006122">
    <property type="term" value="P:mitochondrial electron transport, ubiquinol to cytochrome c"/>
    <property type="evidence" value="ECO:0007669"/>
    <property type="project" value="TreeGrafter"/>
</dbReference>
<evidence type="ECO:0000256" key="1">
    <source>
        <dbReference type="ARBA" id="ARBA00004273"/>
    </source>
</evidence>
<dbReference type="SUPFAM" id="SSF81496">
    <property type="entry name" value="Cytochrome c1 subunit of cytochrome bc1 complex (Ubiquinol-cytochrome c reductase), transmembrane anchor"/>
    <property type="match status" value="1"/>
</dbReference>
<evidence type="ECO:0000313" key="17">
    <source>
        <dbReference type="EMBL" id="KAK4337339.1"/>
    </source>
</evidence>
<comment type="subcellular location">
    <subcellularLocation>
        <location evidence="1">Mitochondrion inner membrane</location>
    </subcellularLocation>
</comment>
<feature type="region of interest" description="Disordered" evidence="15">
    <location>
        <begin position="1"/>
        <end position="38"/>
    </location>
</feature>